<name>A0A251Q019_PRUPE</name>
<evidence type="ECO:0000256" key="6">
    <source>
        <dbReference type="SAM" id="MobiDB-lite"/>
    </source>
</evidence>
<dbReference type="PANTHER" id="PTHR33463:SF203">
    <property type="entry name" value="AAA+ ATPASE DOMAIN-CONTAINING PROTEIN"/>
    <property type="match status" value="1"/>
</dbReference>
<evidence type="ECO:0000256" key="1">
    <source>
        <dbReference type="ARBA" id="ARBA00008894"/>
    </source>
</evidence>
<dbReference type="Pfam" id="PF00931">
    <property type="entry name" value="NB-ARC"/>
    <property type="match status" value="1"/>
</dbReference>
<dbReference type="PANTHER" id="PTHR33463">
    <property type="entry name" value="NB-ARC DOMAIN-CONTAINING PROTEIN-RELATED"/>
    <property type="match status" value="1"/>
</dbReference>
<feature type="domain" description="Disease resistance protein At4g27190-like leucine-rich repeats" evidence="8">
    <location>
        <begin position="754"/>
        <end position="847"/>
    </location>
</feature>
<evidence type="ECO:0000259" key="8">
    <source>
        <dbReference type="Pfam" id="PF23247"/>
    </source>
</evidence>
<sequence>MGTQSGCLTYCDPNIEDLKDELTKLIVKRDALQRLVNEAEREGEVINYDVLIWLRTVDVMIGKVSRFEDEVNRRRRCLYWLSLSRQAQKIKQHVVHLLEEGKFQNVAHPGAPQIQNVAHPAALQTILPTLTAGVRGPKSRITVMNHVLEALKNEKITMVGICGMDGVGKTLMAEEIIKIVQGKMFDEVVMIVVSPNPNIRKIQAEIADKLGLTIDLETEKGRELILSERILIVLDDVWSVLDFEAIGLPFGPSHKGCKVLVTSSNLDVCYEMGSQKNFTLPMLTAEEAWELFQETIGEPLDADPDLCGIAKALTNECGGLPYSVVTIAKALQNNKSKYEWANALQQLKAHEIPPQAYYSSIKLSYERLENDELKSCFLLCCLFPQGYDIPIDYLVRYAWGQGIISDRFDSVEAARMRVHFLVVKLKRRFLLLGSSKEGCTKMHGVVHGVAISIASQDMDVFMVQDQAGYRSWQINPPYKQYTTVSLNDVHIDDPIVTGLGYQELKLLQLKNSEVSESALESMLKGMKLQVLSFIHTGSTSIRVLLRHLRTLSLDDCTLGDISSVGKLENLEILSFARSNIKVLPRELADLQQLRLLDTTDCSYLKEIPHGILSGLSKLEELYMTRSFNKWEPAEEVDQSKEGEIRMASLAEVMSLPSKNLTVLAIDIPDFKLLPEDEVLLEKETTRFHISICKANTFPMPQPLDYGFKNTVKLAGDAKEFMQNGDIRFLLKYSRALYFRETKNLNCVLNDQVSFEGLEALSIQNSKHGTESLLSDQTGETAFLQLKSLELNGISDLLAICHGQLQNQSFGNLISLQISCCSELRYAFPVSIARNLVQLQSLVVYLCDKMQEIVSNEGLEDEIDASSKVAFPNLTELNLYGVSNLVSFYIANQPCSSKPEMAETWSSNQGNEAGGSSSKKSKILLPPNCISWLKNLEELEVKLSSKIEVLFDLEGQMVQGNTEEIPVSFTQLRKVSLANVTLLAHLWKNVPCRIRCFENLRFLTVLSCDSLQYLFSYSVARQLVGLEELKISYCRTMKTIVARQYKEEIGSTRILFPKLSLRLQDLSSLVSLSDGPKTFSDDADNTFVWPSTRVMHLRRCPKLETLGSLIPRKQKQRKNIPQIQKLDAGPSERTSQKKNIPQPSVSPPFWSSEHTSKKEVTPSTTINESDDSDNLECLEMEDCESLQVIFQPKESNYAHKFTKIKRLVLKALPMLIDIWEMGSQQIDGFRNLRWLEVHGCAQMRYLFSPSIVKLLISLEQIKVIDCWMMEEIVAETEAEHAEEMELPLVNSIMLRNLPNFKRVCTEAYTLKCPSLAVAELVYIECNPRLKIKIDLGVLRTVPAENASVLKQRYVVLSTPTLTKNILGSI</sequence>
<dbReference type="InterPro" id="IPR002182">
    <property type="entry name" value="NB-ARC"/>
</dbReference>
<evidence type="ECO:0000313" key="9">
    <source>
        <dbReference type="EMBL" id="ONI17161.1"/>
    </source>
</evidence>
<dbReference type="Gene3D" id="1.10.8.430">
    <property type="entry name" value="Helical domain of apoptotic protease-activating factors"/>
    <property type="match status" value="1"/>
</dbReference>
<keyword evidence="4" id="KW-0067">ATP-binding</keyword>
<evidence type="ECO:0000256" key="4">
    <source>
        <dbReference type="ARBA" id="ARBA00022840"/>
    </source>
</evidence>
<dbReference type="Proteomes" id="UP000006882">
    <property type="component" value="Chromosome G3"/>
</dbReference>
<dbReference type="Pfam" id="PF23247">
    <property type="entry name" value="LRR_RPS2"/>
    <property type="match status" value="3"/>
</dbReference>
<dbReference type="Gene3D" id="3.40.50.300">
    <property type="entry name" value="P-loop containing nucleotide triphosphate hydrolases"/>
    <property type="match status" value="1"/>
</dbReference>
<dbReference type="GO" id="GO:0043531">
    <property type="term" value="F:ADP binding"/>
    <property type="evidence" value="ECO:0007669"/>
    <property type="project" value="InterPro"/>
</dbReference>
<dbReference type="InterPro" id="IPR032675">
    <property type="entry name" value="LRR_dom_sf"/>
</dbReference>
<organism evidence="9 10">
    <name type="scientific">Prunus persica</name>
    <name type="common">Peach</name>
    <name type="synonym">Amygdalus persica</name>
    <dbReference type="NCBI Taxonomy" id="3760"/>
    <lineage>
        <taxon>Eukaryota</taxon>
        <taxon>Viridiplantae</taxon>
        <taxon>Streptophyta</taxon>
        <taxon>Embryophyta</taxon>
        <taxon>Tracheophyta</taxon>
        <taxon>Spermatophyta</taxon>
        <taxon>Magnoliopsida</taxon>
        <taxon>eudicotyledons</taxon>
        <taxon>Gunneridae</taxon>
        <taxon>Pentapetalae</taxon>
        <taxon>rosids</taxon>
        <taxon>fabids</taxon>
        <taxon>Rosales</taxon>
        <taxon>Rosaceae</taxon>
        <taxon>Amygdaloideae</taxon>
        <taxon>Amygdaleae</taxon>
        <taxon>Prunus</taxon>
    </lineage>
</organism>
<feature type="domain" description="Disease resistance protein At4g27190-like leucine-rich repeats" evidence="8">
    <location>
        <begin position="1172"/>
        <end position="1265"/>
    </location>
</feature>
<feature type="region of interest" description="Disordered" evidence="6">
    <location>
        <begin position="1113"/>
        <end position="1170"/>
    </location>
</feature>
<dbReference type="SUPFAM" id="SSF52058">
    <property type="entry name" value="L domain-like"/>
    <property type="match status" value="2"/>
</dbReference>
<dbReference type="Gene3D" id="3.80.10.10">
    <property type="entry name" value="Ribonuclease Inhibitor"/>
    <property type="match status" value="2"/>
</dbReference>
<keyword evidence="10" id="KW-1185">Reference proteome</keyword>
<dbReference type="PRINTS" id="PR00364">
    <property type="entry name" value="DISEASERSIST"/>
</dbReference>
<comment type="similarity">
    <text evidence="1">Belongs to the disease resistance NB-LRR family.</text>
</comment>
<keyword evidence="5" id="KW-0175">Coiled coil</keyword>
<protein>
    <submittedName>
        <fullName evidence="9">Uncharacterized protein</fullName>
    </submittedName>
</protein>
<evidence type="ECO:0000259" key="7">
    <source>
        <dbReference type="Pfam" id="PF00931"/>
    </source>
</evidence>
<keyword evidence="3" id="KW-0611">Plant defense</keyword>
<evidence type="ECO:0000256" key="3">
    <source>
        <dbReference type="ARBA" id="ARBA00022821"/>
    </source>
</evidence>
<dbReference type="SUPFAM" id="SSF52540">
    <property type="entry name" value="P-loop containing nucleoside triphosphate hydrolases"/>
    <property type="match status" value="1"/>
</dbReference>
<proteinExistence type="inferred from homology"/>
<feature type="domain" description="Disease resistance protein At4g27190-like leucine-rich repeats" evidence="8">
    <location>
        <begin position="918"/>
        <end position="1034"/>
    </location>
</feature>
<gene>
    <name evidence="9" type="ORF">PRUPE_3G141500</name>
</gene>
<dbReference type="eggNOG" id="KOG4658">
    <property type="taxonomic scope" value="Eukaryota"/>
</dbReference>
<evidence type="ECO:0000256" key="2">
    <source>
        <dbReference type="ARBA" id="ARBA00022741"/>
    </source>
</evidence>
<evidence type="ECO:0000256" key="5">
    <source>
        <dbReference type="SAM" id="Coils"/>
    </source>
</evidence>
<dbReference type="InterPro" id="IPR027417">
    <property type="entry name" value="P-loop_NTPase"/>
</dbReference>
<feature type="coiled-coil region" evidence="5">
    <location>
        <begin position="15"/>
        <end position="42"/>
    </location>
</feature>
<reference evidence="9 10" key="1">
    <citation type="journal article" date="2013" name="Nat. Genet.">
        <title>The high-quality draft genome of peach (Prunus persica) identifies unique patterns of genetic diversity, domestication and genome evolution.</title>
        <authorList>
            <consortium name="International Peach Genome Initiative"/>
            <person name="Verde I."/>
            <person name="Abbott A.G."/>
            <person name="Scalabrin S."/>
            <person name="Jung S."/>
            <person name="Shu S."/>
            <person name="Marroni F."/>
            <person name="Zhebentyayeva T."/>
            <person name="Dettori M.T."/>
            <person name="Grimwood J."/>
            <person name="Cattonaro F."/>
            <person name="Zuccolo A."/>
            <person name="Rossini L."/>
            <person name="Jenkins J."/>
            <person name="Vendramin E."/>
            <person name="Meisel L.A."/>
            <person name="Decroocq V."/>
            <person name="Sosinski B."/>
            <person name="Prochnik S."/>
            <person name="Mitros T."/>
            <person name="Policriti A."/>
            <person name="Cipriani G."/>
            <person name="Dondini L."/>
            <person name="Ficklin S."/>
            <person name="Goodstein D.M."/>
            <person name="Xuan P."/>
            <person name="Del Fabbro C."/>
            <person name="Aramini V."/>
            <person name="Copetti D."/>
            <person name="Gonzalez S."/>
            <person name="Horner D.S."/>
            <person name="Falchi R."/>
            <person name="Lucas S."/>
            <person name="Mica E."/>
            <person name="Maldonado J."/>
            <person name="Lazzari B."/>
            <person name="Bielenberg D."/>
            <person name="Pirona R."/>
            <person name="Miculan M."/>
            <person name="Barakat A."/>
            <person name="Testolin R."/>
            <person name="Stella A."/>
            <person name="Tartarini S."/>
            <person name="Tonutti P."/>
            <person name="Arus P."/>
            <person name="Orellana A."/>
            <person name="Wells C."/>
            <person name="Main D."/>
            <person name="Vizzotto G."/>
            <person name="Silva H."/>
            <person name="Salamini F."/>
            <person name="Schmutz J."/>
            <person name="Morgante M."/>
            <person name="Rokhsar D.S."/>
        </authorList>
    </citation>
    <scope>NUCLEOTIDE SEQUENCE [LARGE SCALE GENOMIC DNA]</scope>
    <source>
        <strain evidence="10">cv. Nemared</strain>
    </source>
</reference>
<dbReference type="InterPro" id="IPR057135">
    <property type="entry name" value="At4g27190-like_LRR"/>
</dbReference>
<dbReference type="InterPro" id="IPR050905">
    <property type="entry name" value="Plant_NBS-LRR"/>
</dbReference>
<dbReference type="GO" id="GO:0006952">
    <property type="term" value="P:defense response"/>
    <property type="evidence" value="ECO:0007669"/>
    <property type="project" value="UniProtKB-KW"/>
</dbReference>
<dbReference type="InterPro" id="IPR042197">
    <property type="entry name" value="Apaf_helical"/>
</dbReference>
<evidence type="ECO:0000313" key="10">
    <source>
        <dbReference type="Proteomes" id="UP000006882"/>
    </source>
</evidence>
<accession>A0A251Q019</accession>
<feature type="domain" description="NB-ARC" evidence="7">
    <location>
        <begin position="143"/>
        <end position="296"/>
    </location>
</feature>
<keyword evidence="2" id="KW-0547">Nucleotide-binding</keyword>
<dbReference type="EMBL" id="CM007653">
    <property type="protein sequence ID" value="ONI17161.1"/>
    <property type="molecule type" value="Genomic_DNA"/>
</dbReference>
<dbReference type="GO" id="GO:0005524">
    <property type="term" value="F:ATP binding"/>
    <property type="evidence" value="ECO:0007669"/>
    <property type="project" value="UniProtKB-KW"/>
</dbReference>
<dbReference type="Gramene" id="ONI17161">
    <property type="protein sequence ID" value="ONI17161"/>
    <property type="gene ID" value="PRUPE_3G141500"/>
</dbReference>